<name>A0A1Y3EI08_9BILA</name>
<evidence type="ECO:0000256" key="1">
    <source>
        <dbReference type="ARBA" id="ARBA00004370"/>
    </source>
</evidence>
<comment type="subcellular location">
    <subcellularLocation>
        <location evidence="1">Membrane</location>
    </subcellularLocation>
</comment>
<dbReference type="InterPro" id="IPR004100">
    <property type="entry name" value="ATPase_F1/V1/A1_a/bsu_N"/>
</dbReference>
<dbReference type="SUPFAM" id="SSF52540">
    <property type="entry name" value="P-loop containing nucleoside triphosphate hydrolases"/>
    <property type="match status" value="1"/>
</dbReference>
<keyword evidence="12" id="KW-0066">ATP synthesis</keyword>
<dbReference type="Pfam" id="PF02874">
    <property type="entry name" value="ATP-synt_ab_N"/>
    <property type="match status" value="1"/>
</dbReference>
<protein>
    <recommendedName>
        <fullName evidence="3">H(+)-transporting two-sector ATPase</fullName>
        <ecNumber evidence="3">7.1.2.2</ecNumber>
    </recommendedName>
</protein>
<evidence type="ECO:0000259" key="13">
    <source>
        <dbReference type="Pfam" id="PF02874"/>
    </source>
</evidence>
<feature type="non-terminal residue" evidence="14">
    <location>
        <position position="1"/>
    </location>
</feature>
<proteinExistence type="inferred from homology"/>
<keyword evidence="5" id="KW-0547">Nucleotide-binding</keyword>
<evidence type="ECO:0000256" key="3">
    <source>
        <dbReference type="ARBA" id="ARBA00012473"/>
    </source>
</evidence>
<dbReference type="FunFam" id="2.40.10.170:FF:000004">
    <property type="entry name" value="ATP synthase subunit beta"/>
    <property type="match status" value="1"/>
</dbReference>
<evidence type="ECO:0000256" key="8">
    <source>
        <dbReference type="ARBA" id="ARBA00022967"/>
    </source>
</evidence>
<dbReference type="GO" id="GO:0005524">
    <property type="term" value="F:ATP binding"/>
    <property type="evidence" value="ECO:0007669"/>
    <property type="project" value="UniProtKB-KW"/>
</dbReference>
<keyword evidence="10" id="KW-0472">Membrane</keyword>
<evidence type="ECO:0000256" key="2">
    <source>
        <dbReference type="ARBA" id="ARBA00008936"/>
    </source>
</evidence>
<dbReference type="Proteomes" id="UP000243006">
    <property type="component" value="Unassembled WGS sequence"/>
</dbReference>
<dbReference type="InterPro" id="IPR036121">
    <property type="entry name" value="ATPase_F1/V1/A1_a/bsu_N_sf"/>
</dbReference>
<dbReference type="GO" id="GO:0046933">
    <property type="term" value="F:proton-transporting ATP synthase activity, rotational mechanism"/>
    <property type="evidence" value="ECO:0007669"/>
    <property type="project" value="TreeGrafter"/>
</dbReference>
<dbReference type="GO" id="GO:0045259">
    <property type="term" value="C:proton-transporting ATP synthase complex"/>
    <property type="evidence" value="ECO:0007669"/>
    <property type="project" value="UniProtKB-KW"/>
</dbReference>
<comment type="similarity">
    <text evidence="2">Belongs to the ATPase alpha/beta chains family.</text>
</comment>
<keyword evidence="7" id="KW-0067">ATP-binding</keyword>
<reference evidence="14 15" key="1">
    <citation type="submission" date="2015-04" db="EMBL/GenBank/DDBJ databases">
        <title>Draft genome of the roundworm Trichinella nativa.</title>
        <authorList>
            <person name="Mitreva M."/>
        </authorList>
    </citation>
    <scope>NUCLEOTIDE SEQUENCE [LARGE SCALE GENOMIC DNA]</scope>
    <source>
        <strain evidence="14 15">ISS45</strain>
    </source>
</reference>
<organism evidence="14 15">
    <name type="scientific">Trichinella nativa</name>
    <dbReference type="NCBI Taxonomy" id="6335"/>
    <lineage>
        <taxon>Eukaryota</taxon>
        <taxon>Metazoa</taxon>
        <taxon>Ecdysozoa</taxon>
        <taxon>Nematoda</taxon>
        <taxon>Enoplea</taxon>
        <taxon>Dorylaimia</taxon>
        <taxon>Trichinellida</taxon>
        <taxon>Trichinellidae</taxon>
        <taxon>Trichinella</taxon>
    </lineage>
</organism>
<evidence type="ECO:0000256" key="9">
    <source>
        <dbReference type="ARBA" id="ARBA00023065"/>
    </source>
</evidence>
<dbReference type="PANTHER" id="PTHR15184:SF71">
    <property type="entry name" value="ATP SYNTHASE SUBUNIT BETA, MITOCHONDRIAL"/>
    <property type="match status" value="1"/>
</dbReference>
<evidence type="ECO:0000313" key="15">
    <source>
        <dbReference type="Proteomes" id="UP000243006"/>
    </source>
</evidence>
<keyword evidence="8" id="KW-1278">Translocase</keyword>
<dbReference type="SUPFAM" id="SSF50615">
    <property type="entry name" value="N-terminal domain of alpha and beta subunits of F1 ATP synthase"/>
    <property type="match status" value="1"/>
</dbReference>
<keyword evidence="11" id="KW-0139">CF(1)</keyword>
<feature type="domain" description="ATPase F1/V1/A1 complex alpha/beta subunit N-terminal" evidence="13">
    <location>
        <begin position="17"/>
        <end position="83"/>
    </location>
</feature>
<dbReference type="InterPro" id="IPR027417">
    <property type="entry name" value="P-loop_NTPase"/>
</dbReference>
<evidence type="ECO:0000256" key="7">
    <source>
        <dbReference type="ARBA" id="ARBA00022840"/>
    </source>
</evidence>
<dbReference type="Gene3D" id="3.40.50.300">
    <property type="entry name" value="P-loop containing nucleotide triphosphate hydrolases"/>
    <property type="match status" value="1"/>
</dbReference>
<dbReference type="CDD" id="cd18115">
    <property type="entry name" value="ATP-synt_F1_beta_N"/>
    <property type="match status" value="1"/>
</dbReference>
<dbReference type="PANTHER" id="PTHR15184">
    <property type="entry name" value="ATP SYNTHASE"/>
    <property type="match status" value="1"/>
</dbReference>
<evidence type="ECO:0000256" key="10">
    <source>
        <dbReference type="ARBA" id="ARBA00023136"/>
    </source>
</evidence>
<evidence type="ECO:0000256" key="6">
    <source>
        <dbReference type="ARBA" id="ARBA00022781"/>
    </source>
</evidence>
<dbReference type="GO" id="GO:0042776">
    <property type="term" value="P:proton motive force-driven mitochondrial ATP synthesis"/>
    <property type="evidence" value="ECO:0007669"/>
    <property type="project" value="TreeGrafter"/>
</dbReference>
<gene>
    <name evidence="14" type="ORF">D917_08824</name>
</gene>
<evidence type="ECO:0000256" key="12">
    <source>
        <dbReference type="ARBA" id="ARBA00023310"/>
    </source>
</evidence>
<evidence type="ECO:0000256" key="5">
    <source>
        <dbReference type="ARBA" id="ARBA00022741"/>
    </source>
</evidence>
<dbReference type="EC" id="7.1.2.2" evidence="3"/>
<keyword evidence="4" id="KW-0813">Transport</keyword>
<accession>A0A1Y3EI08</accession>
<dbReference type="InterPro" id="IPR050053">
    <property type="entry name" value="ATPase_alpha/beta_chains"/>
</dbReference>
<dbReference type="EMBL" id="LVZM01011711">
    <property type="protein sequence ID" value="OUC44792.1"/>
    <property type="molecule type" value="Genomic_DNA"/>
</dbReference>
<keyword evidence="9" id="KW-0406">Ion transport</keyword>
<dbReference type="AlphaFoldDB" id="A0A1Y3EI08"/>
<comment type="caution">
    <text evidence="14">The sequence shown here is derived from an EMBL/GenBank/DDBJ whole genome shotgun (WGS) entry which is preliminary data.</text>
</comment>
<evidence type="ECO:0000256" key="4">
    <source>
        <dbReference type="ARBA" id="ARBA00022448"/>
    </source>
</evidence>
<evidence type="ECO:0000313" key="14">
    <source>
        <dbReference type="EMBL" id="OUC44792.1"/>
    </source>
</evidence>
<keyword evidence="6" id="KW-0375">Hydrogen ion transport</keyword>
<dbReference type="GO" id="GO:0005739">
    <property type="term" value="C:mitochondrion"/>
    <property type="evidence" value="ECO:0007669"/>
    <property type="project" value="GOC"/>
</dbReference>
<evidence type="ECO:0000256" key="11">
    <source>
        <dbReference type="ARBA" id="ARBA00023196"/>
    </source>
</evidence>
<dbReference type="Gene3D" id="2.40.10.170">
    <property type="match status" value="1"/>
</dbReference>
<sequence length="158" mass="16955">RRVYICCTKIESAVGKITAVIGAVVDVHFEEDLPPILNALEVQDHKPRLVLEVAQHLGENVVRTIAMDGTEGLVRGQEVVDSGSPIKIPVGPGTLGRIMNVIGEPIDERGPINTTRFASIHQDAPEFVEMSVAQEILTTGIKVVDLLAPYAKGGKIGK</sequence>